<proteinExistence type="predicted"/>
<feature type="compositionally biased region" description="Polar residues" evidence="1">
    <location>
        <begin position="447"/>
        <end position="461"/>
    </location>
</feature>
<evidence type="ECO:0000256" key="2">
    <source>
        <dbReference type="SAM" id="Phobius"/>
    </source>
</evidence>
<dbReference type="InterPro" id="IPR036291">
    <property type="entry name" value="NAD(P)-bd_dom_sf"/>
</dbReference>
<keyword evidence="2" id="KW-0812">Transmembrane</keyword>
<accession>A0ABR4PPP2</accession>
<evidence type="ECO:0000256" key="1">
    <source>
        <dbReference type="SAM" id="MobiDB-lite"/>
    </source>
</evidence>
<evidence type="ECO:0000313" key="3">
    <source>
        <dbReference type="EMBL" id="KAL3425343.1"/>
    </source>
</evidence>
<reference evidence="3 4" key="1">
    <citation type="submission" date="2024-06" db="EMBL/GenBank/DDBJ databases">
        <title>Complete genome of Phlyctema vagabunda strain 19-DSS-EL-015.</title>
        <authorList>
            <person name="Fiorenzani C."/>
        </authorList>
    </citation>
    <scope>NUCLEOTIDE SEQUENCE [LARGE SCALE GENOMIC DNA]</scope>
    <source>
        <strain evidence="3 4">19-DSS-EL-015</strain>
    </source>
</reference>
<name>A0ABR4PPP2_9HELO</name>
<evidence type="ECO:0000313" key="4">
    <source>
        <dbReference type="Proteomes" id="UP001629113"/>
    </source>
</evidence>
<organism evidence="3 4">
    <name type="scientific">Phlyctema vagabunda</name>
    <dbReference type="NCBI Taxonomy" id="108571"/>
    <lineage>
        <taxon>Eukaryota</taxon>
        <taxon>Fungi</taxon>
        <taxon>Dikarya</taxon>
        <taxon>Ascomycota</taxon>
        <taxon>Pezizomycotina</taxon>
        <taxon>Leotiomycetes</taxon>
        <taxon>Helotiales</taxon>
        <taxon>Dermateaceae</taxon>
        <taxon>Phlyctema</taxon>
    </lineage>
</organism>
<keyword evidence="4" id="KW-1185">Reference proteome</keyword>
<keyword evidence="2" id="KW-1133">Transmembrane helix</keyword>
<sequence length="488" mass="52695">MSADDQAFLDILSSVPNDVRRYSNEVADYIDKHIEHAAGVLREALSSSEWIPESARPRVPPRSQPVLSSFQASPSSTYTTISRWVSNNKFWTAVIVVAVGGVTYQIVRKSRKQKKRRGKRAANGARMEVVVIAGSPSEPLTRSIALDLERRGLIVYIVCSSIEEEVLVQNESRPDIKPLMIDVVDPSSARAAIERFTLHLQTPHTVFQGARSHYLSLRSLIIIPSMTYPSAPISAISPAAFADVLNTHLADPILTVQAFLPLLTSLPFSHSSSSNPQPKPSILLLTPSIIPSLAPAFHAPESSTVAGLSAFTRVLRAELSPLGIAVSQLQLGNFDISSFAPKNQLQTMRAETLQWSQEDRQLYGPDFTRSRSRLGRGSSLRLLNDTVFDAMVSGKGGVIRVGQGSQVYGLIATWVPQGLVGWMMGVRGSRRGGGVRSSGAGIIRNETSATSTAHSNFSSAPASPGTGMDEGEYISVHGQGEAGDEDEL</sequence>
<dbReference type="PANTHER" id="PTHR43313:SF1">
    <property type="entry name" value="3BETA-HYDROXYSTEROID DEHYDROGENASE DHS-16"/>
    <property type="match status" value="1"/>
</dbReference>
<protein>
    <submittedName>
        <fullName evidence="3">DUF1776-domain-containing protein</fullName>
    </submittedName>
</protein>
<feature type="transmembrane region" description="Helical" evidence="2">
    <location>
        <begin position="90"/>
        <end position="107"/>
    </location>
</feature>
<dbReference type="Gene3D" id="3.40.50.720">
    <property type="entry name" value="NAD(P)-binding Rossmann-like Domain"/>
    <property type="match status" value="1"/>
</dbReference>
<keyword evidence="2" id="KW-0472">Membrane</keyword>
<dbReference type="SUPFAM" id="SSF51735">
    <property type="entry name" value="NAD(P)-binding Rossmann-fold domains"/>
    <property type="match status" value="1"/>
</dbReference>
<comment type="caution">
    <text evidence="3">The sequence shown here is derived from an EMBL/GenBank/DDBJ whole genome shotgun (WGS) entry which is preliminary data.</text>
</comment>
<dbReference type="EMBL" id="JBFCZG010000002">
    <property type="protein sequence ID" value="KAL3425343.1"/>
    <property type="molecule type" value="Genomic_DNA"/>
</dbReference>
<dbReference type="Proteomes" id="UP001629113">
    <property type="component" value="Unassembled WGS sequence"/>
</dbReference>
<dbReference type="Pfam" id="PF08643">
    <property type="entry name" value="DUF1776"/>
    <property type="match status" value="1"/>
</dbReference>
<dbReference type="PANTHER" id="PTHR43313">
    <property type="entry name" value="SHORT-CHAIN DEHYDROGENASE/REDUCTASE FAMILY 9C"/>
    <property type="match status" value="1"/>
</dbReference>
<gene>
    <name evidence="3" type="ORF">PVAG01_02134</name>
</gene>
<feature type="region of interest" description="Disordered" evidence="1">
    <location>
        <begin position="447"/>
        <end position="488"/>
    </location>
</feature>
<dbReference type="InterPro" id="IPR013952">
    <property type="entry name" value="DUF1776_fun"/>
</dbReference>